<evidence type="ECO:0000259" key="8">
    <source>
        <dbReference type="Pfam" id="PF02687"/>
    </source>
</evidence>
<dbReference type="PANTHER" id="PTHR30572:SF4">
    <property type="entry name" value="ABC TRANSPORTER PERMEASE YTRF"/>
    <property type="match status" value="1"/>
</dbReference>
<keyword evidence="10" id="KW-1185">Reference proteome</keyword>
<gene>
    <name evidence="9" type="ORF">GCM10025876_32930</name>
</gene>
<evidence type="ECO:0000256" key="1">
    <source>
        <dbReference type="ARBA" id="ARBA00004651"/>
    </source>
</evidence>
<evidence type="ECO:0000313" key="10">
    <source>
        <dbReference type="Proteomes" id="UP001157125"/>
    </source>
</evidence>
<keyword evidence="2" id="KW-1003">Cell membrane</keyword>
<comment type="caution">
    <text evidence="9">The sequence shown here is derived from an EMBL/GenBank/DDBJ whole genome shotgun (WGS) entry which is preliminary data.</text>
</comment>
<dbReference type="PANTHER" id="PTHR30572">
    <property type="entry name" value="MEMBRANE COMPONENT OF TRANSPORTER-RELATED"/>
    <property type="match status" value="1"/>
</dbReference>
<evidence type="ECO:0000256" key="2">
    <source>
        <dbReference type="ARBA" id="ARBA00022475"/>
    </source>
</evidence>
<accession>A0ABQ6IGV7</accession>
<evidence type="ECO:0000256" key="4">
    <source>
        <dbReference type="ARBA" id="ARBA00022989"/>
    </source>
</evidence>
<dbReference type="Pfam" id="PF02687">
    <property type="entry name" value="FtsX"/>
    <property type="match status" value="1"/>
</dbReference>
<comment type="similarity">
    <text evidence="6">Belongs to the ABC-4 integral membrane protein family.</text>
</comment>
<evidence type="ECO:0000256" key="7">
    <source>
        <dbReference type="SAM" id="Phobius"/>
    </source>
</evidence>
<evidence type="ECO:0000256" key="6">
    <source>
        <dbReference type="ARBA" id="ARBA00038076"/>
    </source>
</evidence>
<evidence type="ECO:0000256" key="3">
    <source>
        <dbReference type="ARBA" id="ARBA00022692"/>
    </source>
</evidence>
<proteinExistence type="inferred from homology"/>
<evidence type="ECO:0000313" key="9">
    <source>
        <dbReference type="EMBL" id="GMA37089.1"/>
    </source>
</evidence>
<keyword evidence="3 7" id="KW-0812">Transmembrane</keyword>
<dbReference type="RefSeq" id="WP_284329416.1">
    <property type="nucleotide sequence ID" value="NZ_BSUN01000001.1"/>
</dbReference>
<name>A0ABQ6IGV7_9MICO</name>
<keyword evidence="4 7" id="KW-1133">Transmembrane helix</keyword>
<dbReference type="InterPro" id="IPR003838">
    <property type="entry name" value="ABC3_permease_C"/>
</dbReference>
<feature type="transmembrane region" description="Helical" evidence="7">
    <location>
        <begin position="89"/>
        <end position="113"/>
    </location>
</feature>
<sequence>MSRLTILLTGIAALALLVGGIGVMNIMLVSVTERTREIGLRKALGAAPATIRNQFLIEAMILGLSGGAIGVVMGVGLALVLPSVLGSTIVISGLALVVSVAVAVGIGAVFGVYPAARAARLAPIDALRDQ</sequence>
<dbReference type="EMBL" id="BSUN01000001">
    <property type="protein sequence ID" value="GMA37089.1"/>
    <property type="molecule type" value="Genomic_DNA"/>
</dbReference>
<feature type="transmembrane region" description="Helical" evidence="7">
    <location>
        <begin position="61"/>
        <end position="83"/>
    </location>
</feature>
<feature type="domain" description="ABC3 transporter permease C-terminal" evidence="8">
    <location>
        <begin position="11"/>
        <end position="122"/>
    </location>
</feature>
<protein>
    <recommendedName>
        <fullName evidence="8">ABC3 transporter permease C-terminal domain-containing protein</fullName>
    </recommendedName>
</protein>
<feature type="transmembrane region" description="Helical" evidence="7">
    <location>
        <begin position="6"/>
        <end position="31"/>
    </location>
</feature>
<keyword evidence="5 7" id="KW-0472">Membrane</keyword>
<evidence type="ECO:0000256" key="5">
    <source>
        <dbReference type="ARBA" id="ARBA00023136"/>
    </source>
</evidence>
<dbReference type="InterPro" id="IPR050250">
    <property type="entry name" value="Macrolide_Exporter_MacB"/>
</dbReference>
<dbReference type="Proteomes" id="UP001157125">
    <property type="component" value="Unassembled WGS sequence"/>
</dbReference>
<reference evidence="10" key="1">
    <citation type="journal article" date="2019" name="Int. J. Syst. Evol. Microbiol.">
        <title>The Global Catalogue of Microorganisms (GCM) 10K type strain sequencing project: providing services to taxonomists for standard genome sequencing and annotation.</title>
        <authorList>
            <consortium name="The Broad Institute Genomics Platform"/>
            <consortium name="The Broad Institute Genome Sequencing Center for Infectious Disease"/>
            <person name="Wu L."/>
            <person name="Ma J."/>
        </authorList>
    </citation>
    <scope>NUCLEOTIDE SEQUENCE [LARGE SCALE GENOMIC DNA]</scope>
    <source>
        <strain evidence="10">NBRC 112299</strain>
    </source>
</reference>
<comment type="subcellular location">
    <subcellularLocation>
        <location evidence="1">Cell membrane</location>
        <topology evidence="1">Multi-pass membrane protein</topology>
    </subcellularLocation>
</comment>
<organism evidence="9 10">
    <name type="scientific">Demequina litorisediminis</name>
    <dbReference type="NCBI Taxonomy" id="1849022"/>
    <lineage>
        <taxon>Bacteria</taxon>
        <taxon>Bacillati</taxon>
        <taxon>Actinomycetota</taxon>
        <taxon>Actinomycetes</taxon>
        <taxon>Micrococcales</taxon>
        <taxon>Demequinaceae</taxon>
        <taxon>Demequina</taxon>
    </lineage>
</organism>